<dbReference type="Proteomes" id="UP000054776">
    <property type="component" value="Unassembled WGS sequence"/>
</dbReference>
<keyword evidence="1" id="KW-1133">Transmembrane helix</keyword>
<organism evidence="2 3">
    <name type="scientific">Trichinella spiralis</name>
    <name type="common">Trichina worm</name>
    <dbReference type="NCBI Taxonomy" id="6334"/>
    <lineage>
        <taxon>Eukaryota</taxon>
        <taxon>Metazoa</taxon>
        <taxon>Ecdysozoa</taxon>
        <taxon>Nematoda</taxon>
        <taxon>Enoplea</taxon>
        <taxon>Dorylaimia</taxon>
        <taxon>Trichinellida</taxon>
        <taxon>Trichinellidae</taxon>
        <taxon>Trichinella</taxon>
    </lineage>
</organism>
<evidence type="ECO:0000313" key="3">
    <source>
        <dbReference type="Proteomes" id="UP000054776"/>
    </source>
</evidence>
<protein>
    <submittedName>
        <fullName evidence="2">Uncharacterized protein</fullName>
    </submittedName>
</protein>
<reference evidence="2 3" key="1">
    <citation type="submission" date="2015-01" db="EMBL/GenBank/DDBJ databases">
        <title>Evolution of Trichinella species and genotypes.</title>
        <authorList>
            <person name="Korhonen P.K."/>
            <person name="Edoardo P."/>
            <person name="Giuseppe L.R."/>
            <person name="Gasser R.B."/>
        </authorList>
    </citation>
    <scope>NUCLEOTIDE SEQUENCE [LARGE SCALE GENOMIC DNA]</scope>
    <source>
        <strain evidence="2">ISS3</strain>
    </source>
</reference>
<comment type="caution">
    <text evidence="2">The sequence shown here is derived from an EMBL/GenBank/DDBJ whole genome shotgun (WGS) entry which is preliminary data.</text>
</comment>
<accession>A0A0V1BJK2</accession>
<keyword evidence="3" id="KW-1185">Reference proteome</keyword>
<feature type="transmembrane region" description="Helical" evidence="1">
    <location>
        <begin position="82"/>
        <end position="102"/>
    </location>
</feature>
<keyword evidence="1" id="KW-0472">Membrane</keyword>
<name>A0A0V1BJK2_TRISP</name>
<keyword evidence="1" id="KW-0812">Transmembrane</keyword>
<evidence type="ECO:0000256" key="1">
    <source>
        <dbReference type="SAM" id="Phobius"/>
    </source>
</evidence>
<sequence length="103" mass="12119">MRKQLKRAKMIKNTFSEVFENLPLFALAEYPQRMNALTFEKFIIQLYKFCLRETLFCYKSVTVTTVTTDAQNRFYDSHYLNIIIKFIGLSTITGKIIGSYVLK</sequence>
<gene>
    <name evidence="2" type="ORF">T01_9579</name>
</gene>
<dbReference type="InParanoid" id="A0A0V1BJK2"/>
<evidence type="ECO:0000313" key="2">
    <source>
        <dbReference type="EMBL" id="KRY37241.1"/>
    </source>
</evidence>
<dbReference type="EMBL" id="JYDH01000035">
    <property type="protein sequence ID" value="KRY37241.1"/>
    <property type="molecule type" value="Genomic_DNA"/>
</dbReference>
<dbReference type="AlphaFoldDB" id="A0A0V1BJK2"/>
<proteinExistence type="predicted"/>